<gene>
    <name evidence="2" type="ORF">M9Y10_007278</name>
</gene>
<protein>
    <submittedName>
        <fullName evidence="2">Uncharacterized protein</fullName>
    </submittedName>
</protein>
<proteinExistence type="inferred from homology"/>
<evidence type="ECO:0000313" key="3">
    <source>
        <dbReference type="Proteomes" id="UP001470230"/>
    </source>
</evidence>
<evidence type="ECO:0000313" key="2">
    <source>
        <dbReference type="EMBL" id="KAK8871546.1"/>
    </source>
</evidence>
<dbReference type="Pfam" id="PF08238">
    <property type="entry name" value="Sel1"/>
    <property type="match status" value="3"/>
</dbReference>
<organism evidence="2 3">
    <name type="scientific">Tritrichomonas musculus</name>
    <dbReference type="NCBI Taxonomy" id="1915356"/>
    <lineage>
        <taxon>Eukaryota</taxon>
        <taxon>Metamonada</taxon>
        <taxon>Parabasalia</taxon>
        <taxon>Tritrichomonadida</taxon>
        <taxon>Tritrichomonadidae</taxon>
        <taxon>Tritrichomonas</taxon>
    </lineage>
</organism>
<dbReference type="Proteomes" id="UP001470230">
    <property type="component" value="Unassembled WGS sequence"/>
</dbReference>
<name>A0ABR2J0Y0_9EUKA</name>
<evidence type="ECO:0000256" key="1">
    <source>
        <dbReference type="ARBA" id="ARBA00038101"/>
    </source>
</evidence>
<comment type="caution">
    <text evidence="2">The sequence shown here is derived from an EMBL/GenBank/DDBJ whole genome shotgun (WGS) entry which is preliminary data.</text>
</comment>
<dbReference type="InterPro" id="IPR011990">
    <property type="entry name" value="TPR-like_helical_dom_sf"/>
</dbReference>
<dbReference type="EMBL" id="JAPFFF010000013">
    <property type="protein sequence ID" value="KAK8871546.1"/>
    <property type="molecule type" value="Genomic_DNA"/>
</dbReference>
<dbReference type="InterPro" id="IPR050767">
    <property type="entry name" value="Sel1_AlgK"/>
</dbReference>
<dbReference type="SMART" id="SM00671">
    <property type="entry name" value="SEL1"/>
    <property type="match status" value="2"/>
</dbReference>
<comment type="similarity">
    <text evidence="1">Belongs to the sel-1 family.</text>
</comment>
<dbReference type="PANTHER" id="PTHR11102">
    <property type="entry name" value="SEL-1-LIKE PROTEIN"/>
    <property type="match status" value="1"/>
</dbReference>
<keyword evidence="3" id="KW-1185">Reference proteome</keyword>
<accession>A0ABR2J0Y0</accession>
<dbReference type="SUPFAM" id="SSF81901">
    <property type="entry name" value="HCP-like"/>
    <property type="match status" value="1"/>
</dbReference>
<dbReference type="Gene3D" id="1.25.40.10">
    <property type="entry name" value="Tetratricopeptide repeat domain"/>
    <property type="match status" value="1"/>
</dbReference>
<dbReference type="InterPro" id="IPR006597">
    <property type="entry name" value="Sel1-like"/>
</dbReference>
<sequence>MKDAVTYYKTAAENGNVESMYMYANLTFYGENTPVNKTEAAYYFKKAADNGHAMAMCTYAILREKGDGMPADFGEAKEYYNMAEKKKKGIVKNENIHPPNCNRFNSYPSESLISTSSYR</sequence>
<reference evidence="2 3" key="1">
    <citation type="submission" date="2024-04" db="EMBL/GenBank/DDBJ databases">
        <title>Tritrichomonas musculus Genome.</title>
        <authorList>
            <person name="Alves-Ferreira E."/>
            <person name="Grigg M."/>
            <person name="Lorenzi H."/>
            <person name="Galac M."/>
        </authorList>
    </citation>
    <scope>NUCLEOTIDE SEQUENCE [LARGE SCALE GENOMIC DNA]</scope>
    <source>
        <strain evidence="2 3">EAF2021</strain>
    </source>
</reference>
<dbReference type="PANTHER" id="PTHR11102:SF160">
    <property type="entry name" value="ERAD-ASSOCIATED E3 UBIQUITIN-PROTEIN LIGASE COMPONENT HRD3"/>
    <property type="match status" value="1"/>
</dbReference>